<reference evidence="1 2" key="1">
    <citation type="submission" date="2019-04" db="EMBL/GenBank/DDBJ databases">
        <title>Isachenkonia alkalipeptolytica gen. nov. sp. nov. a new anaerobic, alkiliphilic organothrophic bacterium capable to reduce synthesized ferrihydrite isolated from a soda lake.</title>
        <authorList>
            <person name="Toshchakov S.V."/>
            <person name="Zavarzina D.G."/>
            <person name="Zhilina T.N."/>
            <person name="Kostrikina N.A."/>
            <person name="Kublanov I.V."/>
        </authorList>
    </citation>
    <scope>NUCLEOTIDE SEQUENCE [LARGE SCALE GENOMIC DNA]</scope>
    <source>
        <strain evidence="1 2">Z-1701</strain>
    </source>
</reference>
<keyword evidence="2" id="KW-1185">Reference proteome</keyword>
<dbReference type="Gene3D" id="3.30.1330.30">
    <property type="match status" value="1"/>
</dbReference>
<evidence type="ECO:0000313" key="1">
    <source>
        <dbReference type="EMBL" id="NBG88325.1"/>
    </source>
</evidence>
<dbReference type="RefSeq" id="WP_160720776.1">
    <property type="nucleotide sequence ID" value="NZ_SUMG01000007.1"/>
</dbReference>
<dbReference type="EMBL" id="SUMG01000007">
    <property type="protein sequence ID" value="NBG88325.1"/>
    <property type="molecule type" value="Genomic_DNA"/>
</dbReference>
<dbReference type="Proteomes" id="UP000449710">
    <property type="component" value="Unassembled WGS sequence"/>
</dbReference>
<dbReference type="InterPro" id="IPR012543">
    <property type="entry name" value="DUF1694"/>
</dbReference>
<dbReference type="SUPFAM" id="SSF160515">
    <property type="entry name" value="YueI-like"/>
    <property type="match status" value="1"/>
</dbReference>
<dbReference type="AlphaFoldDB" id="A0AA43XLW6"/>
<organism evidence="1 2">
    <name type="scientific">Isachenkonia alkalipeptolytica</name>
    <dbReference type="NCBI Taxonomy" id="2565777"/>
    <lineage>
        <taxon>Bacteria</taxon>
        <taxon>Bacillati</taxon>
        <taxon>Bacillota</taxon>
        <taxon>Clostridia</taxon>
        <taxon>Eubacteriales</taxon>
        <taxon>Clostridiaceae</taxon>
        <taxon>Isachenkonia</taxon>
    </lineage>
</organism>
<accession>A0AA43XLW6</accession>
<sequence length="188" mass="21755">MKDKNEKSELEQTLQRGIYGPPIIKGEEKKVYLGEFRERVIVALSPEEVFYDEGVAVAEEALQDAKAHRLIVNHNKLTSPWTKKYMGLARKYNKEYKSFHTQAEEAMGLVVVSREAVNRENIRVKLRLLPDKFQHAEHKKLCKDCYEELENAAPDRVGDFKKLGLMDKLLGKTCGVPEEEHEKQQEKQ</sequence>
<gene>
    <name evidence="1" type="ORF">ISALK_07400</name>
</gene>
<name>A0AA43XLW6_9CLOT</name>
<comment type="caution">
    <text evidence="1">The sequence shown here is derived from an EMBL/GenBank/DDBJ whole genome shotgun (WGS) entry which is preliminary data.</text>
</comment>
<protein>
    <submittedName>
        <fullName evidence="1">DUF1694 domain-containing protein</fullName>
    </submittedName>
</protein>
<dbReference type="Pfam" id="PF07997">
    <property type="entry name" value="DUF1694"/>
    <property type="match status" value="1"/>
</dbReference>
<proteinExistence type="predicted"/>
<evidence type="ECO:0000313" key="2">
    <source>
        <dbReference type="Proteomes" id="UP000449710"/>
    </source>
</evidence>
<dbReference type="InterPro" id="IPR029064">
    <property type="entry name" value="Ribosomal_eL30-like_sf"/>
</dbReference>